<protein>
    <recommendedName>
        <fullName evidence="3">Protein TsetseEP domain-containing protein</fullName>
    </recommendedName>
</protein>
<dbReference type="Pfam" id="PF05267">
    <property type="entry name" value="DUF725"/>
    <property type="match status" value="1"/>
</dbReference>
<evidence type="ECO:0000313" key="5">
    <source>
        <dbReference type="Proteomes" id="UP000007801"/>
    </source>
</evidence>
<dbReference type="OrthoDB" id="8025893at2759"/>
<feature type="domain" description="Protein TsetseEP" evidence="3">
    <location>
        <begin position="58"/>
        <end position="177"/>
    </location>
</feature>
<evidence type="ECO:0000259" key="3">
    <source>
        <dbReference type="Pfam" id="PF05267"/>
    </source>
</evidence>
<dbReference type="eggNOG" id="ENOG502T99S">
    <property type="taxonomic scope" value="Eukaryota"/>
</dbReference>
<dbReference type="GeneID" id="6507493"/>
<feature type="chain" id="PRO_5002792062" description="Protein TsetseEP domain-containing protein" evidence="2">
    <location>
        <begin position="25"/>
        <end position="250"/>
    </location>
</feature>
<dbReference type="OMA" id="CLDGRAK"/>
<accession>B3M6Q1</accession>
<keyword evidence="5" id="KW-1185">Reference proteome</keyword>
<evidence type="ECO:0000256" key="1">
    <source>
        <dbReference type="SAM" id="MobiDB-lite"/>
    </source>
</evidence>
<organism evidence="4 5">
    <name type="scientific">Drosophila ananassae</name>
    <name type="common">Fruit fly</name>
    <dbReference type="NCBI Taxonomy" id="7217"/>
    <lineage>
        <taxon>Eukaryota</taxon>
        <taxon>Metazoa</taxon>
        <taxon>Ecdysozoa</taxon>
        <taxon>Arthropoda</taxon>
        <taxon>Hexapoda</taxon>
        <taxon>Insecta</taxon>
        <taxon>Pterygota</taxon>
        <taxon>Neoptera</taxon>
        <taxon>Endopterygota</taxon>
        <taxon>Diptera</taxon>
        <taxon>Brachycera</taxon>
        <taxon>Muscomorpha</taxon>
        <taxon>Ephydroidea</taxon>
        <taxon>Drosophilidae</taxon>
        <taxon>Drosophila</taxon>
        <taxon>Sophophora</taxon>
    </lineage>
</organism>
<feature type="signal peptide" evidence="2">
    <location>
        <begin position="1"/>
        <end position="24"/>
    </location>
</feature>
<dbReference type="Proteomes" id="UP000007801">
    <property type="component" value="Unassembled WGS sequence"/>
</dbReference>
<proteinExistence type="predicted"/>
<dbReference type="InterPro" id="IPR007931">
    <property type="entry name" value="TsetseEP"/>
</dbReference>
<evidence type="ECO:0000256" key="2">
    <source>
        <dbReference type="SAM" id="SignalP"/>
    </source>
</evidence>
<dbReference type="KEGG" id="dan:6507493"/>
<reference evidence="4 5" key="1">
    <citation type="journal article" date="2007" name="Nature">
        <title>Evolution of genes and genomes on the Drosophila phylogeny.</title>
        <authorList>
            <consortium name="Drosophila 12 Genomes Consortium"/>
            <person name="Clark A.G."/>
            <person name="Eisen M.B."/>
            <person name="Smith D.R."/>
            <person name="Bergman C.M."/>
            <person name="Oliver B."/>
            <person name="Markow T.A."/>
            <person name="Kaufman T.C."/>
            <person name="Kellis M."/>
            <person name="Gelbart W."/>
            <person name="Iyer V.N."/>
            <person name="Pollard D.A."/>
            <person name="Sackton T.B."/>
            <person name="Larracuente A.M."/>
            <person name="Singh N.D."/>
            <person name="Abad J.P."/>
            <person name="Abt D.N."/>
            <person name="Adryan B."/>
            <person name="Aguade M."/>
            <person name="Akashi H."/>
            <person name="Anderson W.W."/>
            <person name="Aquadro C.F."/>
            <person name="Ardell D.H."/>
            <person name="Arguello R."/>
            <person name="Artieri C.G."/>
            <person name="Barbash D.A."/>
            <person name="Barker D."/>
            <person name="Barsanti P."/>
            <person name="Batterham P."/>
            <person name="Batzoglou S."/>
            <person name="Begun D."/>
            <person name="Bhutkar A."/>
            <person name="Blanco E."/>
            <person name="Bosak S.A."/>
            <person name="Bradley R.K."/>
            <person name="Brand A.D."/>
            <person name="Brent M.R."/>
            <person name="Brooks A.N."/>
            <person name="Brown R.H."/>
            <person name="Butlin R.K."/>
            <person name="Caggese C."/>
            <person name="Calvi B.R."/>
            <person name="Bernardo de Carvalho A."/>
            <person name="Caspi A."/>
            <person name="Castrezana S."/>
            <person name="Celniker S.E."/>
            <person name="Chang J.L."/>
            <person name="Chapple C."/>
            <person name="Chatterji S."/>
            <person name="Chinwalla A."/>
            <person name="Civetta A."/>
            <person name="Clifton S.W."/>
            <person name="Comeron J.M."/>
            <person name="Costello J.C."/>
            <person name="Coyne J.A."/>
            <person name="Daub J."/>
            <person name="David R.G."/>
            <person name="Delcher A.L."/>
            <person name="Delehaunty K."/>
            <person name="Do C.B."/>
            <person name="Ebling H."/>
            <person name="Edwards K."/>
            <person name="Eickbush T."/>
            <person name="Evans J.D."/>
            <person name="Filipski A."/>
            <person name="Findeiss S."/>
            <person name="Freyhult E."/>
            <person name="Fulton L."/>
            <person name="Fulton R."/>
            <person name="Garcia A.C."/>
            <person name="Gardiner A."/>
            <person name="Garfield D.A."/>
            <person name="Garvin B.E."/>
            <person name="Gibson G."/>
            <person name="Gilbert D."/>
            <person name="Gnerre S."/>
            <person name="Godfrey J."/>
            <person name="Good R."/>
            <person name="Gotea V."/>
            <person name="Gravely B."/>
            <person name="Greenberg A.J."/>
            <person name="Griffiths-Jones S."/>
            <person name="Gross S."/>
            <person name="Guigo R."/>
            <person name="Gustafson E.A."/>
            <person name="Haerty W."/>
            <person name="Hahn M.W."/>
            <person name="Halligan D.L."/>
            <person name="Halpern A.L."/>
            <person name="Halter G.M."/>
            <person name="Han M.V."/>
            <person name="Heger A."/>
            <person name="Hillier L."/>
            <person name="Hinrichs A.S."/>
            <person name="Holmes I."/>
            <person name="Hoskins R.A."/>
            <person name="Hubisz M.J."/>
            <person name="Hultmark D."/>
            <person name="Huntley M.A."/>
            <person name="Jaffe D.B."/>
            <person name="Jagadeeshan S."/>
            <person name="Jeck W.R."/>
            <person name="Johnson J."/>
            <person name="Jones C.D."/>
            <person name="Jordan W.C."/>
            <person name="Karpen G.H."/>
            <person name="Kataoka E."/>
            <person name="Keightley P.D."/>
            <person name="Kheradpour P."/>
            <person name="Kirkness E.F."/>
            <person name="Koerich L.B."/>
            <person name="Kristiansen K."/>
            <person name="Kudrna D."/>
            <person name="Kulathinal R.J."/>
            <person name="Kumar S."/>
            <person name="Kwok R."/>
            <person name="Lander E."/>
            <person name="Langley C.H."/>
            <person name="Lapoint R."/>
            <person name="Lazzaro B.P."/>
            <person name="Lee S.J."/>
            <person name="Levesque L."/>
            <person name="Li R."/>
            <person name="Lin C.F."/>
            <person name="Lin M.F."/>
            <person name="Lindblad-Toh K."/>
            <person name="Llopart A."/>
            <person name="Long M."/>
            <person name="Low L."/>
            <person name="Lozovsky E."/>
            <person name="Lu J."/>
            <person name="Luo M."/>
            <person name="Machado C.A."/>
            <person name="Makalowski W."/>
            <person name="Marzo M."/>
            <person name="Matsuda M."/>
            <person name="Matzkin L."/>
            <person name="McAllister B."/>
            <person name="McBride C.S."/>
            <person name="McKernan B."/>
            <person name="McKernan K."/>
            <person name="Mendez-Lago M."/>
            <person name="Minx P."/>
            <person name="Mollenhauer M.U."/>
            <person name="Montooth K."/>
            <person name="Mount S.M."/>
            <person name="Mu X."/>
            <person name="Myers E."/>
            <person name="Negre B."/>
            <person name="Newfeld S."/>
            <person name="Nielsen R."/>
            <person name="Noor M.A."/>
            <person name="O'Grady P."/>
            <person name="Pachter L."/>
            <person name="Papaceit M."/>
            <person name="Parisi M.J."/>
            <person name="Parisi M."/>
            <person name="Parts L."/>
            <person name="Pedersen J.S."/>
            <person name="Pesole G."/>
            <person name="Phillippy A.M."/>
            <person name="Ponting C.P."/>
            <person name="Pop M."/>
            <person name="Porcelli D."/>
            <person name="Powell J.R."/>
            <person name="Prohaska S."/>
            <person name="Pruitt K."/>
            <person name="Puig M."/>
            <person name="Quesneville H."/>
            <person name="Ram K.R."/>
            <person name="Rand D."/>
            <person name="Rasmussen M.D."/>
            <person name="Reed L.K."/>
            <person name="Reenan R."/>
            <person name="Reily A."/>
            <person name="Remington K.A."/>
            <person name="Rieger T.T."/>
            <person name="Ritchie M.G."/>
            <person name="Robin C."/>
            <person name="Rogers Y.H."/>
            <person name="Rohde C."/>
            <person name="Rozas J."/>
            <person name="Rubenfield M.J."/>
            <person name="Ruiz A."/>
            <person name="Russo S."/>
            <person name="Salzberg S.L."/>
            <person name="Sanchez-Gracia A."/>
            <person name="Saranga D.J."/>
            <person name="Sato H."/>
            <person name="Schaeffer S.W."/>
            <person name="Schatz M.C."/>
            <person name="Schlenke T."/>
            <person name="Schwartz R."/>
            <person name="Segarra C."/>
            <person name="Singh R.S."/>
            <person name="Sirot L."/>
            <person name="Sirota M."/>
            <person name="Sisneros N.B."/>
            <person name="Smith C.D."/>
            <person name="Smith T.F."/>
            <person name="Spieth J."/>
            <person name="Stage D.E."/>
            <person name="Stark A."/>
            <person name="Stephan W."/>
            <person name="Strausberg R.L."/>
            <person name="Strempel S."/>
            <person name="Sturgill D."/>
            <person name="Sutton G."/>
            <person name="Sutton G.G."/>
            <person name="Tao W."/>
            <person name="Teichmann S."/>
            <person name="Tobari Y.N."/>
            <person name="Tomimura Y."/>
            <person name="Tsolas J.M."/>
            <person name="Valente V.L."/>
            <person name="Venter E."/>
            <person name="Venter J.C."/>
            <person name="Vicario S."/>
            <person name="Vieira F.G."/>
            <person name="Vilella A.J."/>
            <person name="Villasante A."/>
            <person name="Walenz B."/>
            <person name="Wang J."/>
            <person name="Wasserman M."/>
            <person name="Watts T."/>
            <person name="Wilson D."/>
            <person name="Wilson R.K."/>
            <person name="Wing R.A."/>
            <person name="Wolfner M.F."/>
            <person name="Wong A."/>
            <person name="Wong G.K."/>
            <person name="Wu C.I."/>
            <person name="Wu G."/>
            <person name="Yamamoto D."/>
            <person name="Yang H.P."/>
            <person name="Yang S.P."/>
            <person name="Yorke J.A."/>
            <person name="Yoshida K."/>
            <person name="Zdobnov E."/>
            <person name="Zhang P."/>
            <person name="Zhang Y."/>
            <person name="Zimin A.V."/>
            <person name="Baldwin J."/>
            <person name="Abdouelleil A."/>
            <person name="Abdulkadir J."/>
            <person name="Abebe A."/>
            <person name="Abera B."/>
            <person name="Abreu J."/>
            <person name="Acer S.C."/>
            <person name="Aftuck L."/>
            <person name="Alexander A."/>
            <person name="An P."/>
            <person name="Anderson E."/>
            <person name="Anderson S."/>
            <person name="Arachi H."/>
            <person name="Azer M."/>
            <person name="Bachantsang P."/>
            <person name="Barry A."/>
            <person name="Bayul T."/>
            <person name="Berlin A."/>
            <person name="Bessette D."/>
            <person name="Bloom T."/>
            <person name="Blye J."/>
            <person name="Boguslavskiy L."/>
            <person name="Bonnet C."/>
            <person name="Boukhgalter B."/>
            <person name="Bourzgui I."/>
            <person name="Brown A."/>
            <person name="Cahill P."/>
            <person name="Channer S."/>
            <person name="Cheshatsang Y."/>
            <person name="Chuda L."/>
            <person name="Citroen M."/>
            <person name="Collymore A."/>
            <person name="Cooke P."/>
            <person name="Costello M."/>
            <person name="D'Aco K."/>
            <person name="Daza R."/>
            <person name="De Haan G."/>
            <person name="DeGray S."/>
            <person name="DeMaso C."/>
            <person name="Dhargay N."/>
            <person name="Dooley K."/>
            <person name="Dooley E."/>
            <person name="Doricent M."/>
            <person name="Dorje P."/>
            <person name="Dorjee K."/>
            <person name="Dupes A."/>
            <person name="Elong R."/>
            <person name="Falk J."/>
            <person name="Farina A."/>
            <person name="Faro S."/>
            <person name="Ferguson D."/>
            <person name="Fisher S."/>
            <person name="Foley C.D."/>
            <person name="Franke A."/>
            <person name="Friedrich D."/>
            <person name="Gadbois L."/>
            <person name="Gearin G."/>
            <person name="Gearin C.R."/>
            <person name="Giannoukos G."/>
            <person name="Goode T."/>
            <person name="Graham J."/>
            <person name="Grandbois E."/>
            <person name="Grewal S."/>
            <person name="Gyaltsen K."/>
            <person name="Hafez N."/>
            <person name="Hagos B."/>
            <person name="Hall J."/>
            <person name="Henson C."/>
            <person name="Hollinger A."/>
            <person name="Honan T."/>
            <person name="Huard M.D."/>
            <person name="Hughes L."/>
            <person name="Hurhula B."/>
            <person name="Husby M.E."/>
            <person name="Kamat A."/>
            <person name="Kanga B."/>
            <person name="Kashin S."/>
            <person name="Khazanovich D."/>
            <person name="Kisner P."/>
            <person name="Lance K."/>
            <person name="Lara M."/>
            <person name="Lee W."/>
            <person name="Lennon N."/>
            <person name="Letendre F."/>
            <person name="LeVine R."/>
            <person name="Lipovsky A."/>
            <person name="Liu X."/>
            <person name="Liu J."/>
            <person name="Liu S."/>
            <person name="Lokyitsang T."/>
            <person name="Lokyitsang Y."/>
            <person name="Lubonja R."/>
            <person name="Lui A."/>
            <person name="MacDonald P."/>
            <person name="Magnisalis V."/>
            <person name="Maru K."/>
            <person name="Matthews C."/>
            <person name="McCusker W."/>
            <person name="McDonough S."/>
            <person name="Mehta T."/>
            <person name="Meldrim J."/>
            <person name="Meneus L."/>
            <person name="Mihai O."/>
            <person name="Mihalev A."/>
            <person name="Mihova T."/>
            <person name="Mittelman R."/>
            <person name="Mlenga V."/>
            <person name="Montmayeur A."/>
            <person name="Mulrain L."/>
            <person name="Navidi A."/>
            <person name="Naylor J."/>
            <person name="Negash T."/>
            <person name="Nguyen T."/>
            <person name="Nguyen N."/>
            <person name="Nicol R."/>
            <person name="Norbu C."/>
            <person name="Norbu N."/>
            <person name="Novod N."/>
            <person name="O'Neill B."/>
            <person name="Osman S."/>
            <person name="Markiewicz E."/>
            <person name="Oyono O.L."/>
            <person name="Patti C."/>
            <person name="Phunkhang P."/>
            <person name="Pierre F."/>
            <person name="Priest M."/>
            <person name="Raghuraman S."/>
            <person name="Rege F."/>
            <person name="Reyes R."/>
            <person name="Rise C."/>
            <person name="Rogov P."/>
            <person name="Ross K."/>
            <person name="Ryan E."/>
            <person name="Settipalli S."/>
            <person name="Shea T."/>
            <person name="Sherpa N."/>
            <person name="Shi L."/>
            <person name="Shih D."/>
            <person name="Sparrow T."/>
            <person name="Spaulding J."/>
            <person name="Stalker J."/>
            <person name="Stange-Thomann N."/>
            <person name="Stavropoulos S."/>
            <person name="Stone C."/>
            <person name="Strader C."/>
            <person name="Tesfaye S."/>
            <person name="Thomson T."/>
            <person name="Thoulutsang Y."/>
            <person name="Thoulutsang D."/>
            <person name="Topham K."/>
            <person name="Topping I."/>
            <person name="Tsamla T."/>
            <person name="Vassiliev H."/>
            <person name="Vo A."/>
            <person name="Wangchuk T."/>
            <person name="Wangdi T."/>
            <person name="Weiand M."/>
            <person name="Wilkinson J."/>
            <person name="Wilson A."/>
            <person name="Yadav S."/>
            <person name="Young G."/>
            <person name="Yu Q."/>
            <person name="Zembek L."/>
            <person name="Zhong D."/>
            <person name="Zimmer A."/>
            <person name="Zwirko Z."/>
            <person name="Jaffe D.B."/>
            <person name="Alvarez P."/>
            <person name="Brockman W."/>
            <person name="Butler J."/>
            <person name="Chin C."/>
            <person name="Gnerre S."/>
            <person name="Grabherr M."/>
            <person name="Kleber M."/>
            <person name="Mauceli E."/>
            <person name="MacCallum I."/>
        </authorList>
    </citation>
    <scope>NUCLEOTIDE SEQUENCE [LARGE SCALE GENOMIC DNA]</scope>
    <source>
        <strain evidence="5">Tucson 14024-0371.13</strain>
    </source>
</reference>
<gene>
    <name evidence="4" type="primary">Dana\GF24864</name>
    <name evidence="4" type="synonym">dana_GLEANR_9553</name>
    <name evidence="4" type="ORF">GF24864</name>
</gene>
<name>B3M6Q1_DROAN</name>
<dbReference type="HOGENOM" id="CLU_1112333_0_0_1"/>
<evidence type="ECO:0000313" key="4">
    <source>
        <dbReference type="EMBL" id="EDV38701.1"/>
    </source>
</evidence>
<sequence length="250" mass="27249">MSAAKTSVAFLAIALLGLAPSGEAISRPLPPYVGLPSQDSLTHLFLTSRVTRRDPFASVACFGGYIGESNSITELYSGDYSVCAKQAQDSRRGIDTDFLPTRRSIERSGERVCQELRACNKINGTLDSLNCHANVGSNNTVSTYSISGNATESASILQERYRVVDLHHEQCHRKAERRYVESTARNYNYLQACLDGRAKPKPMPTPPPSTSSSTSTSTTTTTTTTTEAPTTTESPLNMEDQFKQLLNLLN</sequence>
<dbReference type="AlphaFoldDB" id="B3M6Q1"/>
<dbReference type="EMBL" id="CH902618">
    <property type="protein sequence ID" value="EDV38701.1"/>
    <property type="molecule type" value="Genomic_DNA"/>
</dbReference>
<dbReference type="InParanoid" id="B3M6Q1"/>
<dbReference type="PhylomeDB" id="B3M6Q1"/>
<keyword evidence="2" id="KW-0732">Signal</keyword>
<feature type="compositionally biased region" description="Low complexity" evidence="1">
    <location>
        <begin position="210"/>
        <end position="235"/>
    </location>
</feature>
<feature type="region of interest" description="Disordered" evidence="1">
    <location>
        <begin position="196"/>
        <end position="238"/>
    </location>
</feature>